<dbReference type="EMBL" id="JAGGLC010000004">
    <property type="protein sequence ID" value="MBP1987514.1"/>
    <property type="molecule type" value="Genomic_DNA"/>
</dbReference>
<evidence type="ECO:0000313" key="3">
    <source>
        <dbReference type="Proteomes" id="UP000823736"/>
    </source>
</evidence>
<protein>
    <recommendedName>
        <fullName evidence="1">DUF7511 domain-containing protein</fullName>
    </recommendedName>
</protein>
<dbReference type="AlphaFoldDB" id="A0A8T4H150"/>
<reference evidence="2" key="1">
    <citation type="submission" date="2021-03" db="EMBL/GenBank/DDBJ databases">
        <title>Genomic Encyclopedia of Type Strains, Phase IV (KMG-IV): sequencing the most valuable type-strain genomes for metagenomic binning, comparative biology and taxonomic classification.</title>
        <authorList>
            <person name="Goeker M."/>
        </authorList>
    </citation>
    <scope>NUCLEOTIDE SEQUENCE</scope>
    <source>
        <strain evidence="2">DSM 26232</strain>
    </source>
</reference>
<accession>A0A8T4H150</accession>
<proteinExistence type="predicted"/>
<evidence type="ECO:0000313" key="2">
    <source>
        <dbReference type="EMBL" id="MBP1987514.1"/>
    </source>
</evidence>
<dbReference type="InterPro" id="IPR055933">
    <property type="entry name" value="DUF7511"/>
</dbReference>
<dbReference type="Pfam" id="PF24351">
    <property type="entry name" value="DUF7511"/>
    <property type="match status" value="1"/>
</dbReference>
<evidence type="ECO:0000259" key="1">
    <source>
        <dbReference type="Pfam" id="PF24351"/>
    </source>
</evidence>
<name>A0A8T4H150_9EURY</name>
<organism evidence="2 3">
    <name type="scientific">Halolamina salifodinae</name>
    <dbReference type="NCBI Taxonomy" id="1202767"/>
    <lineage>
        <taxon>Archaea</taxon>
        <taxon>Methanobacteriati</taxon>
        <taxon>Methanobacteriota</taxon>
        <taxon>Stenosarchaea group</taxon>
        <taxon>Halobacteria</taxon>
        <taxon>Halobacteriales</taxon>
        <taxon>Haloferacaceae</taxon>
    </lineage>
</organism>
<comment type="caution">
    <text evidence="2">The sequence shown here is derived from an EMBL/GenBank/DDBJ whole genome shotgun (WGS) entry which is preliminary data.</text>
</comment>
<gene>
    <name evidence="2" type="ORF">J2753_002015</name>
</gene>
<keyword evidence="3" id="KW-1185">Reference proteome</keyword>
<dbReference type="OrthoDB" id="224774at2157"/>
<sequence>MSVRQSQSGDLLASYPDFGLSCLYDDEDDPAEVTVFPGEERSTTEWLTADVESAVALEDVR</sequence>
<feature type="domain" description="DUF7511" evidence="1">
    <location>
        <begin position="26"/>
        <end position="61"/>
    </location>
</feature>
<dbReference type="RefSeq" id="WP_209491810.1">
    <property type="nucleotide sequence ID" value="NZ_JAGGLC010000004.1"/>
</dbReference>
<dbReference type="Proteomes" id="UP000823736">
    <property type="component" value="Unassembled WGS sequence"/>
</dbReference>